<dbReference type="GeneID" id="55011877"/>
<dbReference type="EMBL" id="MK473373">
    <property type="protein sequence ID" value="QBJ04463.1"/>
    <property type="molecule type" value="Genomic_DNA"/>
</dbReference>
<proteinExistence type="predicted"/>
<sequence length="91" mass="9885">MSVRSITIPQQLKLAAAAWAPGVKMQTIIVDGWSRGFLPEQTLFECIQAGYSACLAGPAIDARWAEMDAEYLRVCEAEQSPCDPASFASTF</sequence>
<dbReference type="KEGG" id="vg:55011877"/>
<dbReference type="RefSeq" id="YP_009820441.1">
    <property type="nucleotide sequence ID" value="NC_048166.1"/>
</dbReference>
<accession>A0A481W695</accession>
<protein>
    <submittedName>
        <fullName evidence="1">Uncharacterized protein</fullName>
    </submittedName>
</protein>
<name>A0A481W695_9CAUD</name>
<organism evidence="1 2">
    <name type="scientific">Pseudomonas phage Lana</name>
    <dbReference type="NCBI Taxonomy" id="2530172"/>
    <lineage>
        <taxon>Viruses</taxon>
        <taxon>Duplodnaviria</taxon>
        <taxon>Heunggongvirae</taxon>
        <taxon>Uroviricota</taxon>
        <taxon>Caudoviricetes</taxon>
        <taxon>Lanavirus</taxon>
        <taxon>Lanavirus lana</taxon>
    </lineage>
</organism>
<dbReference type="Proteomes" id="UP000293575">
    <property type="component" value="Segment"/>
</dbReference>
<evidence type="ECO:0000313" key="1">
    <source>
        <dbReference type="EMBL" id="QBJ04463.1"/>
    </source>
</evidence>
<evidence type="ECO:0000313" key="2">
    <source>
        <dbReference type="Proteomes" id="UP000293575"/>
    </source>
</evidence>
<reference evidence="1" key="1">
    <citation type="submission" date="2019-01" db="EMBL/GenBank/DDBJ databases">
        <authorList>
            <person name="Hylling O."/>
            <person name="Carstens A.B."/>
            <person name="Hansen L.H."/>
        </authorList>
    </citation>
    <scope>NUCLEOTIDE SEQUENCE [LARGE SCALE GENOMIC DNA]</scope>
</reference>
<keyword evidence="2" id="KW-1185">Reference proteome</keyword>